<evidence type="ECO:0000313" key="3">
    <source>
        <dbReference type="EMBL" id="RPA83182.1"/>
    </source>
</evidence>
<keyword evidence="2" id="KW-1133">Transmembrane helix</keyword>
<feature type="compositionally biased region" description="Pro residues" evidence="1">
    <location>
        <begin position="554"/>
        <end position="563"/>
    </location>
</feature>
<dbReference type="CDD" id="cd12087">
    <property type="entry name" value="TM_EGFR-like"/>
    <property type="match status" value="1"/>
</dbReference>
<feature type="compositionally biased region" description="Polar residues" evidence="1">
    <location>
        <begin position="515"/>
        <end position="535"/>
    </location>
</feature>
<evidence type="ECO:0000256" key="2">
    <source>
        <dbReference type="SAM" id="Phobius"/>
    </source>
</evidence>
<dbReference type="Proteomes" id="UP000275078">
    <property type="component" value="Unassembled WGS sequence"/>
</dbReference>
<feature type="compositionally biased region" description="Polar residues" evidence="1">
    <location>
        <begin position="111"/>
        <end position="133"/>
    </location>
</feature>
<feature type="compositionally biased region" description="Pro residues" evidence="1">
    <location>
        <begin position="424"/>
        <end position="433"/>
    </location>
</feature>
<proteinExistence type="predicted"/>
<accession>A0A3N4IAT3</accession>
<organism evidence="3 4">
    <name type="scientific">Ascobolus immersus RN42</name>
    <dbReference type="NCBI Taxonomy" id="1160509"/>
    <lineage>
        <taxon>Eukaryota</taxon>
        <taxon>Fungi</taxon>
        <taxon>Dikarya</taxon>
        <taxon>Ascomycota</taxon>
        <taxon>Pezizomycotina</taxon>
        <taxon>Pezizomycetes</taxon>
        <taxon>Pezizales</taxon>
        <taxon>Ascobolaceae</taxon>
        <taxon>Ascobolus</taxon>
    </lineage>
</organism>
<keyword evidence="2" id="KW-0472">Membrane</keyword>
<dbReference type="AlphaFoldDB" id="A0A3N4IAT3"/>
<name>A0A3N4IAT3_ASCIM</name>
<reference evidence="3 4" key="1">
    <citation type="journal article" date="2018" name="Nat. Ecol. Evol.">
        <title>Pezizomycetes genomes reveal the molecular basis of ectomycorrhizal truffle lifestyle.</title>
        <authorList>
            <person name="Murat C."/>
            <person name="Payen T."/>
            <person name="Noel B."/>
            <person name="Kuo A."/>
            <person name="Morin E."/>
            <person name="Chen J."/>
            <person name="Kohler A."/>
            <person name="Krizsan K."/>
            <person name="Balestrini R."/>
            <person name="Da Silva C."/>
            <person name="Montanini B."/>
            <person name="Hainaut M."/>
            <person name="Levati E."/>
            <person name="Barry K.W."/>
            <person name="Belfiori B."/>
            <person name="Cichocki N."/>
            <person name="Clum A."/>
            <person name="Dockter R.B."/>
            <person name="Fauchery L."/>
            <person name="Guy J."/>
            <person name="Iotti M."/>
            <person name="Le Tacon F."/>
            <person name="Lindquist E.A."/>
            <person name="Lipzen A."/>
            <person name="Malagnac F."/>
            <person name="Mello A."/>
            <person name="Molinier V."/>
            <person name="Miyauchi S."/>
            <person name="Poulain J."/>
            <person name="Riccioni C."/>
            <person name="Rubini A."/>
            <person name="Sitrit Y."/>
            <person name="Splivallo R."/>
            <person name="Traeger S."/>
            <person name="Wang M."/>
            <person name="Zifcakova L."/>
            <person name="Wipf D."/>
            <person name="Zambonelli A."/>
            <person name="Paolocci F."/>
            <person name="Nowrousian M."/>
            <person name="Ottonello S."/>
            <person name="Baldrian P."/>
            <person name="Spatafora J.W."/>
            <person name="Henrissat B."/>
            <person name="Nagy L.G."/>
            <person name="Aury J.M."/>
            <person name="Wincker P."/>
            <person name="Grigoriev I.V."/>
            <person name="Bonfante P."/>
            <person name="Martin F.M."/>
        </authorList>
    </citation>
    <scope>NUCLEOTIDE SEQUENCE [LARGE SCALE GENOMIC DNA]</scope>
    <source>
        <strain evidence="3 4">RN42</strain>
    </source>
</reference>
<feature type="compositionally biased region" description="Low complexity" evidence="1">
    <location>
        <begin position="277"/>
        <end position="286"/>
    </location>
</feature>
<feature type="region of interest" description="Disordered" evidence="1">
    <location>
        <begin position="1"/>
        <end position="26"/>
    </location>
</feature>
<feature type="compositionally biased region" description="Basic and acidic residues" evidence="1">
    <location>
        <begin position="498"/>
        <end position="510"/>
    </location>
</feature>
<feature type="compositionally biased region" description="Pro residues" evidence="1">
    <location>
        <begin position="375"/>
        <end position="384"/>
    </location>
</feature>
<feature type="compositionally biased region" description="Low complexity" evidence="1">
    <location>
        <begin position="298"/>
        <end position="310"/>
    </location>
</feature>
<feature type="region of interest" description="Disordered" evidence="1">
    <location>
        <begin position="180"/>
        <end position="209"/>
    </location>
</feature>
<feature type="compositionally biased region" description="Low complexity" evidence="1">
    <location>
        <begin position="331"/>
        <end position="346"/>
    </location>
</feature>
<feature type="transmembrane region" description="Helical" evidence="2">
    <location>
        <begin position="40"/>
        <end position="61"/>
    </location>
</feature>
<feature type="region of interest" description="Disordered" evidence="1">
    <location>
        <begin position="610"/>
        <end position="661"/>
    </location>
</feature>
<keyword evidence="4" id="KW-1185">Reference proteome</keyword>
<gene>
    <name evidence="3" type="ORF">BJ508DRAFT_324771</name>
</gene>
<sequence>MAPSGTLTSRTPADTPSANNDWSSPADLKHLKSKQNVTTIVMGVTSALVFILIIALSFFIYRHIKRRRISRPQLQVHTPDILEKAYRNSMNLTKLYPSESDIHLPRPAPQTPTSRSILSTTAVNSPRPTSFESSRYFRSPTPTSSSILLSPKLTLQHAALPAIPTAFELAADDITIVPPKRPSTAPLRDDLTRGDSLTSRPRARSAAGHRSELMAFTATGEVDRELKRRRTVEYLAQFKSPPKTKVEALKGDASSNKAYDNPHEGFPRLDAFIPSRSSTNASTAAAEPSKNKQSFKLPTFKTTTPTTPEPDLSKALPTKPPTYHQINQKISSEPLLEPHHLSSSPVSPLPPRKSSDYIESPILGRPTNALLAPSPTTPTAPPSPLAQLPTIPSRPLRTRTSMPLTSTTPKPQTRRRNISTSTLPSPPTSPPITPYTRHLQDRERAHRLKLPIPPPLSTNFRVSKCFLEVSPTKNSGDRSPVSPGTRLRMMMRVGWGKPTDEATKSSEDPKPTPARSGTASPPPSTLQRKNSTRLSGSPKPLKLVERVSSRSPTPTSPPPPHSPPMLNRKRSSTFSSGPFYQNCKFGNTTSVTSLGGAYFDDVIRDGLDRIVGGDSSDSDSESVRTRIRGDGRGKRESGGSSTCGSSGSEDDGMESTDLKGF</sequence>
<evidence type="ECO:0000256" key="1">
    <source>
        <dbReference type="SAM" id="MobiDB-lite"/>
    </source>
</evidence>
<dbReference type="EMBL" id="ML119666">
    <property type="protein sequence ID" value="RPA83182.1"/>
    <property type="molecule type" value="Genomic_DNA"/>
</dbReference>
<feature type="compositionally biased region" description="Polar residues" evidence="1">
    <location>
        <begin position="398"/>
        <end position="411"/>
    </location>
</feature>
<feature type="region of interest" description="Disordered" evidence="1">
    <location>
        <begin position="497"/>
        <end position="574"/>
    </location>
</feature>
<feature type="region of interest" description="Disordered" evidence="1">
    <location>
        <begin position="277"/>
        <end position="435"/>
    </location>
</feature>
<feature type="region of interest" description="Disordered" evidence="1">
    <location>
        <begin position="99"/>
        <end position="139"/>
    </location>
</feature>
<feature type="compositionally biased region" description="Basic and acidic residues" evidence="1">
    <location>
        <begin position="621"/>
        <end position="637"/>
    </location>
</feature>
<feature type="compositionally biased region" description="Low complexity" evidence="1">
    <location>
        <begin position="638"/>
        <end position="647"/>
    </location>
</feature>
<dbReference type="STRING" id="1160509.A0A3N4IAT3"/>
<evidence type="ECO:0000313" key="4">
    <source>
        <dbReference type="Proteomes" id="UP000275078"/>
    </source>
</evidence>
<keyword evidence="2" id="KW-0812">Transmembrane</keyword>
<protein>
    <submittedName>
        <fullName evidence="3">Uncharacterized protein</fullName>
    </submittedName>
</protein>
<feature type="compositionally biased region" description="Polar residues" evidence="1">
    <location>
        <begin position="1"/>
        <end position="23"/>
    </location>
</feature>